<dbReference type="Gene3D" id="1.10.1660.10">
    <property type="match status" value="1"/>
</dbReference>
<evidence type="ECO:0000313" key="4">
    <source>
        <dbReference type="EMBL" id="MFC4753491.1"/>
    </source>
</evidence>
<gene>
    <name evidence="4" type="ORF">ACFO7U_01685</name>
</gene>
<keyword evidence="1" id="KW-0238">DNA-binding</keyword>
<feature type="region of interest" description="Disordered" evidence="2">
    <location>
        <begin position="72"/>
        <end position="110"/>
    </location>
</feature>
<sequence>MRIGEVAQIVGISARSIRHYHRLGVLAEPERTTGGYREYDVADLARIARIAFLSSSGVPLREVGALLEAEAGGAGGSGSGSDSDSDSLSNSNSNSDGADPATHGPDANPAADLAAIRDGIDEQIAQLTRQRDRLDVIAQRAAAGLPPGLLPEPVARALETCRAEAADDPELTALLDRERDLLDLVALHGDFPNALASSYVAIGADADRRRAYLGMLAGFQHIEGRRPAVVEPEIARLVDALLSDAALRALVTGPPATADSPTAPGEPSRPADRPGPTLDQLLPDPAQREVLRRTLTALGVLT</sequence>
<reference evidence="5" key="1">
    <citation type="journal article" date="2019" name="Int. J. Syst. Evol. Microbiol.">
        <title>The Global Catalogue of Microorganisms (GCM) 10K type strain sequencing project: providing services to taxonomists for standard genome sequencing and annotation.</title>
        <authorList>
            <consortium name="The Broad Institute Genomics Platform"/>
            <consortium name="The Broad Institute Genome Sequencing Center for Infectious Disease"/>
            <person name="Wu L."/>
            <person name="Ma J."/>
        </authorList>
    </citation>
    <scope>NUCLEOTIDE SEQUENCE [LARGE SCALE GENOMIC DNA]</scope>
    <source>
        <strain evidence="5">JCM 11882</strain>
    </source>
</reference>
<evidence type="ECO:0000313" key="5">
    <source>
        <dbReference type="Proteomes" id="UP001595836"/>
    </source>
</evidence>
<comment type="caution">
    <text evidence="4">The sequence shown here is derived from an EMBL/GenBank/DDBJ whole genome shotgun (WGS) entry which is preliminary data.</text>
</comment>
<evidence type="ECO:0000259" key="3">
    <source>
        <dbReference type="PROSITE" id="PS50937"/>
    </source>
</evidence>
<protein>
    <submittedName>
        <fullName evidence="4">MerR family transcriptional regulator</fullName>
    </submittedName>
</protein>
<dbReference type="SUPFAM" id="SSF46955">
    <property type="entry name" value="Putative DNA-binding domain"/>
    <property type="match status" value="1"/>
</dbReference>
<dbReference type="Proteomes" id="UP001595836">
    <property type="component" value="Unassembled WGS sequence"/>
</dbReference>
<dbReference type="PANTHER" id="PTHR30204:SF93">
    <property type="entry name" value="HTH MERR-TYPE DOMAIN-CONTAINING PROTEIN"/>
    <property type="match status" value="1"/>
</dbReference>
<proteinExistence type="predicted"/>
<dbReference type="SMART" id="SM00422">
    <property type="entry name" value="HTH_MERR"/>
    <property type="match status" value="1"/>
</dbReference>
<dbReference type="PROSITE" id="PS50937">
    <property type="entry name" value="HTH_MERR_2"/>
    <property type="match status" value="1"/>
</dbReference>
<dbReference type="RefSeq" id="WP_344988950.1">
    <property type="nucleotide sequence ID" value="NZ_BAABCD010000007.1"/>
</dbReference>
<feature type="domain" description="HTH merR-type" evidence="3">
    <location>
        <begin position="1"/>
        <end position="69"/>
    </location>
</feature>
<keyword evidence="5" id="KW-1185">Reference proteome</keyword>
<dbReference type="InterPro" id="IPR009061">
    <property type="entry name" value="DNA-bd_dom_put_sf"/>
</dbReference>
<dbReference type="Pfam" id="PF13411">
    <property type="entry name" value="MerR_1"/>
    <property type="match status" value="1"/>
</dbReference>
<organism evidence="4 5">
    <name type="scientific">Dietzia aurantiaca</name>
    <dbReference type="NCBI Taxonomy" id="983873"/>
    <lineage>
        <taxon>Bacteria</taxon>
        <taxon>Bacillati</taxon>
        <taxon>Actinomycetota</taxon>
        <taxon>Actinomycetes</taxon>
        <taxon>Mycobacteriales</taxon>
        <taxon>Dietziaceae</taxon>
        <taxon>Dietzia</taxon>
    </lineage>
</organism>
<evidence type="ECO:0000256" key="2">
    <source>
        <dbReference type="SAM" id="MobiDB-lite"/>
    </source>
</evidence>
<accession>A0ABV9PK67</accession>
<dbReference type="InterPro" id="IPR047057">
    <property type="entry name" value="MerR_fam"/>
</dbReference>
<dbReference type="PRINTS" id="PR00040">
    <property type="entry name" value="HTHMERR"/>
</dbReference>
<dbReference type="CDD" id="cd00592">
    <property type="entry name" value="HTH_MerR-like"/>
    <property type="match status" value="1"/>
</dbReference>
<feature type="region of interest" description="Disordered" evidence="2">
    <location>
        <begin position="253"/>
        <end position="285"/>
    </location>
</feature>
<dbReference type="EMBL" id="JBHSHP010000007">
    <property type="protein sequence ID" value="MFC4753491.1"/>
    <property type="molecule type" value="Genomic_DNA"/>
</dbReference>
<dbReference type="InterPro" id="IPR000551">
    <property type="entry name" value="MerR-type_HTH_dom"/>
</dbReference>
<name>A0ABV9PK67_9ACTN</name>
<dbReference type="PANTHER" id="PTHR30204">
    <property type="entry name" value="REDOX-CYCLING DRUG-SENSING TRANSCRIPTIONAL ACTIVATOR SOXR"/>
    <property type="match status" value="1"/>
</dbReference>
<evidence type="ECO:0000256" key="1">
    <source>
        <dbReference type="ARBA" id="ARBA00023125"/>
    </source>
</evidence>
<feature type="compositionally biased region" description="Low complexity" evidence="2">
    <location>
        <begin position="80"/>
        <end position="99"/>
    </location>
</feature>